<evidence type="ECO:0000313" key="2">
    <source>
        <dbReference type="Proteomes" id="UP000887578"/>
    </source>
</evidence>
<proteinExistence type="predicted"/>
<dbReference type="Proteomes" id="UP000887578">
    <property type="component" value="Unplaced"/>
</dbReference>
<dbReference type="WBParaSite" id="PDA_v2.g14435.t1">
    <property type="protein sequence ID" value="PDA_v2.g14435.t1"/>
    <property type="gene ID" value="PDA_v2.g14435"/>
</dbReference>
<feature type="compositionally biased region" description="Polar residues" evidence="1">
    <location>
        <begin position="79"/>
        <end position="96"/>
    </location>
</feature>
<name>A0A914P8S4_9BILA</name>
<keyword evidence="2" id="KW-1185">Reference proteome</keyword>
<dbReference type="AlphaFoldDB" id="A0A914P8S4"/>
<sequence length="96" mass="10982">MVPQIFLAIPLIAENMALYYAHVTGWHYLFLLTQGLQAIVLNGMDWLEDLPDKFEDFKDRLSALRGSPKEVVPEETRWGTDNQNSKNDNAANSTRM</sequence>
<accession>A0A914P8S4</accession>
<feature type="region of interest" description="Disordered" evidence="1">
    <location>
        <begin position="71"/>
        <end position="96"/>
    </location>
</feature>
<protein>
    <submittedName>
        <fullName evidence="3">Uncharacterized protein</fullName>
    </submittedName>
</protein>
<organism evidence="2 3">
    <name type="scientific">Panagrolaimus davidi</name>
    <dbReference type="NCBI Taxonomy" id="227884"/>
    <lineage>
        <taxon>Eukaryota</taxon>
        <taxon>Metazoa</taxon>
        <taxon>Ecdysozoa</taxon>
        <taxon>Nematoda</taxon>
        <taxon>Chromadorea</taxon>
        <taxon>Rhabditida</taxon>
        <taxon>Tylenchina</taxon>
        <taxon>Panagrolaimomorpha</taxon>
        <taxon>Panagrolaimoidea</taxon>
        <taxon>Panagrolaimidae</taxon>
        <taxon>Panagrolaimus</taxon>
    </lineage>
</organism>
<evidence type="ECO:0000313" key="3">
    <source>
        <dbReference type="WBParaSite" id="PDA_v2.g14435.t1"/>
    </source>
</evidence>
<reference evidence="3" key="1">
    <citation type="submission" date="2022-11" db="UniProtKB">
        <authorList>
            <consortium name="WormBaseParasite"/>
        </authorList>
    </citation>
    <scope>IDENTIFICATION</scope>
</reference>
<evidence type="ECO:0000256" key="1">
    <source>
        <dbReference type="SAM" id="MobiDB-lite"/>
    </source>
</evidence>